<dbReference type="GO" id="GO:0007165">
    <property type="term" value="P:signal transduction"/>
    <property type="evidence" value="ECO:0007669"/>
    <property type="project" value="InterPro"/>
</dbReference>
<dbReference type="SMART" id="SM00324">
    <property type="entry name" value="RhoGAP"/>
    <property type="match status" value="1"/>
</dbReference>
<keyword evidence="4" id="KW-1185">Reference proteome</keyword>
<protein>
    <recommendedName>
        <fullName evidence="2">Rho-GAP domain-containing protein</fullName>
    </recommendedName>
</protein>
<sequence>MAIPTVGMDWISINTGCFAVGTAIAKTTVSINQFVREVRESRSELDDIASVLHSLDTVLDLLKDDSAAFPPQVARITPSVLASCRTIVYELEGCISVIGRAGVSRADKRSRWLASRDHIEKLGGTLAGYRATLGLAVDLIALTNSEGHERGSGESDTSSESDGKSELTKVAARISQTTTQLQREARQNGAFAALGRYLDVLHTHAVSAVYLELDRIGAYQRDNSLGEAPDSAIGMGYDEAVFSPPHSTADARVPVNEIDELLDELSEMPARPPTPPPKSRARAGSVPGRIVADWHPGQSDTSKPLPLLLDGFGQVTPRKVLRKGSHQRGWSFSTEPDTAHISTPFAADANGPGLRPPSDSSRSDSRMGRALMQMRNSFRESPRADVPNPYRSSTSSSSAPYPRLGHPDVLHRSNSRLSTAFRSFHLRRKPESPTPTESLADLEPAIFGVPIRQSLIVARGLAGTQHNGGGSSSREYPLCVLRCVYYIREHGITAPDIFGQEGEEEQLADLKAIFNSVETGYGKELDWSQFSVYEAADLILVFLAELPTPLISETVAKRWIVLSRQAMISGSLAVRLDQGLDFWEEAFAGLKGSARDLFKLLLNLWGDIADAADENDMTAERLAGRVLKSLMHVPEARYDTDFLLGLAFMIRRRSEYNMELKGKISKAAF</sequence>
<gene>
    <name evidence="3" type="ORF">B0H67DRAFT_642522</name>
</gene>
<feature type="region of interest" description="Disordered" evidence="1">
    <location>
        <begin position="321"/>
        <end position="410"/>
    </location>
</feature>
<comment type="caution">
    <text evidence="3">The sequence shown here is derived from an EMBL/GenBank/DDBJ whole genome shotgun (WGS) entry which is preliminary data.</text>
</comment>
<dbReference type="SUPFAM" id="SSF48350">
    <property type="entry name" value="GTPase activation domain, GAP"/>
    <property type="match status" value="1"/>
</dbReference>
<dbReference type="Pfam" id="PF00620">
    <property type="entry name" value="RhoGAP"/>
    <property type="match status" value="1"/>
</dbReference>
<reference evidence="3" key="1">
    <citation type="submission" date="2023-06" db="EMBL/GenBank/DDBJ databases">
        <title>Genome-scale phylogeny and comparative genomics of the fungal order Sordariales.</title>
        <authorList>
            <consortium name="Lawrence Berkeley National Laboratory"/>
            <person name="Hensen N."/>
            <person name="Bonometti L."/>
            <person name="Westerberg I."/>
            <person name="Brannstrom I.O."/>
            <person name="Guillou S."/>
            <person name="Cros-Aarteil S."/>
            <person name="Calhoun S."/>
            <person name="Haridas S."/>
            <person name="Kuo A."/>
            <person name="Mondo S."/>
            <person name="Pangilinan J."/>
            <person name="Riley R."/>
            <person name="Labutti K."/>
            <person name="Andreopoulos B."/>
            <person name="Lipzen A."/>
            <person name="Chen C."/>
            <person name="Yanf M."/>
            <person name="Daum C."/>
            <person name="Ng V."/>
            <person name="Clum A."/>
            <person name="Steindorff A."/>
            <person name="Ohm R."/>
            <person name="Martin F."/>
            <person name="Silar P."/>
            <person name="Natvig D."/>
            <person name="Lalanne C."/>
            <person name="Gautier V."/>
            <person name="Ament-Velasquez S.L."/>
            <person name="Kruys A."/>
            <person name="Hutchinson M.I."/>
            <person name="Powell A.J."/>
            <person name="Barry K."/>
            <person name="Miller A.N."/>
            <person name="Grigoriev I.V."/>
            <person name="Debuchy R."/>
            <person name="Gladieux P."/>
            <person name="Thoren M.H."/>
            <person name="Johannesson H."/>
        </authorList>
    </citation>
    <scope>NUCLEOTIDE SEQUENCE</scope>
    <source>
        <strain evidence="3">SMH4607-1</strain>
    </source>
</reference>
<dbReference type="PROSITE" id="PS50238">
    <property type="entry name" value="RHOGAP"/>
    <property type="match status" value="1"/>
</dbReference>
<dbReference type="Gene3D" id="1.10.555.10">
    <property type="entry name" value="Rho GTPase activation protein"/>
    <property type="match status" value="1"/>
</dbReference>
<evidence type="ECO:0000259" key="2">
    <source>
        <dbReference type="PROSITE" id="PS50238"/>
    </source>
</evidence>
<accession>A0AA40ANM0</accession>
<evidence type="ECO:0000313" key="4">
    <source>
        <dbReference type="Proteomes" id="UP001172102"/>
    </source>
</evidence>
<proteinExistence type="predicted"/>
<dbReference type="CDD" id="cd00159">
    <property type="entry name" value="RhoGAP"/>
    <property type="match status" value="1"/>
</dbReference>
<dbReference type="InterPro" id="IPR031348">
    <property type="entry name" value="PigL_N"/>
</dbReference>
<dbReference type="Proteomes" id="UP001172102">
    <property type="component" value="Unassembled WGS sequence"/>
</dbReference>
<dbReference type="InterPro" id="IPR008936">
    <property type="entry name" value="Rho_GTPase_activation_prot"/>
</dbReference>
<feature type="domain" description="Rho-GAP" evidence="2">
    <location>
        <begin position="459"/>
        <end position="669"/>
    </location>
</feature>
<dbReference type="EMBL" id="JAUKUA010000003">
    <property type="protein sequence ID" value="KAK0719141.1"/>
    <property type="molecule type" value="Genomic_DNA"/>
</dbReference>
<evidence type="ECO:0000256" key="1">
    <source>
        <dbReference type="SAM" id="MobiDB-lite"/>
    </source>
</evidence>
<name>A0AA40ANM0_9PEZI</name>
<organism evidence="3 4">
    <name type="scientific">Lasiosphaeris hirsuta</name>
    <dbReference type="NCBI Taxonomy" id="260670"/>
    <lineage>
        <taxon>Eukaryota</taxon>
        <taxon>Fungi</taxon>
        <taxon>Dikarya</taxon>
        <taxon>Ascomycota</taxon>
        <taxon>Pezizomycotina</taxon>
        <taxon>Sordariomycetes</taxon>
        <taxon>Sordariomycetidae</taxon>
        <taxon>Sordariales</taxon>
        <taxon>Lasiosphaeriaceae</taxon>
        <taxon>Lasiosphaeris</taxon>
    </lineage>
</organism>
<evidence type="ECO:0000313" key="3">
    <source>
        <dbReference type="EMBL" id="KAK0719141.1"/>
    </source>
</evidence>
<dbReference type="Pfam" id="PF17111">
    <property type="entry name" value="PigL_N"/>
    <property type="match status" value="1"/>
</dbReference>
<feature type="region of interest" description="Disordered" evidence="1">
    <location>
        <begin position="146"/>
        <end position="169"/>
    </location>
</feature>
<dbReference type="InterPro" id="IPR000198">
    <property type="entry name" value="RhoGAP_dom"/>
</dbReference>
<dbReference type="AlphaFoldDB" id="A0AA40ANM0"/>